<sequence length="331" mass="33736">MSPSSARDPFDDGNAPWTGGHGSARPDSASQDTRPLPRPDHRSGPDGQPGSAAAQEARTAAVPASTADDAARTRPLPSAPPTGRTGVASGRLHPRDQHSGPANPVGDDHLTHPQERISAEASWDTMRPAVRPGGASAAPRLTAEALRARQRQRFGGLQIVPGLMGLLTAAALGALLTALAILAGPAVGLDTGLSAGDALARAWNEPGSAQLWGGVVVLGAVELLSMLAGGYVAGRMARFSGAAQGVCVWLWSVVARAAASAAVLLWAGQAAVEDGSRWVAQEMIGANPTVGLVAIGGLLVLGLVGAVLGGLWGMYYHRKVDAWSISHAMSQ</sequence>
<dbReference type="Proteomes" id="UP000298017">
    <property type="component" value="Unassembled WGS sequence"/>
</dbReference>
<evidence type="ECO:0008006" key="5">
    <source>
        <dbReference type="Google" id="ProtNLM"/>
    </source>
</evidence>
<keyword evidence="2" id="KW-0812">Transmembrane</keyword>
<evidence type="ECO:0000313" key="4">
    <source>
        <dbReference type="Proteomes" id="UP000298017"/>
    </source>
</evidence>
<name>A0AAX2SD08_KOCRH</name>
<evidence type="ECO:0000256" key="1">
    <source>
        <dbReference type="SAM" id="MobiDB-lite"/>
    </source>
</evidence>
<evidence type="ECO:0000256" key="2">
    <source>
        <dbReference type="SAM" id="Phobius"/>
    </source>
</evidence>
<feature type="transmembrane region" description="Helical" evidence="2">
    <location>
        <begin position="289"/>
        <end position="315"/>
    </location>
</feature>
<keyword evidence="4" id="KW-1185">Reference proteome</keyword>
<organism evidence="3 4">
    <name type="scientific">Kocuria rhizophila</name>
    <dbReference type="NCBI Taxonomy" id="72000"/>
    <lineage>
        <taxon>Bacteria</taxon>
        <taxon>Bacillati</taxon>
        <taxon>Actinomycetota</taxon>
        <taxon>Actinomycetes</taxon>
        <taxon>Micrococcales</taxon>
        <taxon>Micrococcaceae</taxon>
        <taxon>Kocuria</taxon>
    </lineage>
</organism>
<gene>
    <name evidence="3" type="ORF">E4P33_08645</name>
</gene>
<keyword evidence="2" id="KW-0472">Membrane</keyword>
<feature type="compositionally biased region" description="Low complexity" evidence="1">
    <location>
        <begin position="59"/>
        <end position="68"/>
    </location>
</feature>
<reference evidence="3 4" key="1">
    <citation type="submission" date="2019-03" db="EMBL/GenBank/DDBJ databases">
        <title>Genome Sequencing and Assembly of Various Microbes Isolated from Alder Root Nodule.</title>
        <authorList>
            <person name="Swanson E."/>
            <person name="Sevigny J.L."/>
            <person name="Pesce C."/>
            <person name="Davis I."/>
            <person name="Kleiner V."/>
            <person name="Tisa L."/>
        </authorList>
    </citation>
    <scope>NUCLEOTIDE SEQUENCE [LARGE SCALE GENOMIC DNA]</scope>
    <source>
        <strain evidence="3 4">4R-31</strain>
    </source>
</reference>
<feature type="compositionally biased region" description="Basic and acidic residues" evidence="1">
    <location>
        <begin position="35"/>
        <end position="44"/>
    </location>
</feature>
<keyword evidence="2" id="KW-1133">Transmembrane helix</keyword>
<dbReference type="EMBL" id="SPNK01000008">
    <property type="protein sequence ID" value="TFI00722.1"/>
    <property type="molecule type" value="Genomic_DNA"/>
</dbReference>
<accession>A0AAX2SD08</accession>
<comment type="caution">
    <text evidence="3">The sequence shown here is derived from an EMBL/GenBank/DDBJ whole genome shotgun (WGS) entry which is preliminary data.</text>
</comment>
<proteinExistence type="predicted"/>
<dbReference type="AlphaFoldDB" id="A0AAX2SD08"/>
<feature type="transmembrane region" description="Helical" evidence="2">
    <location>
        <begin position="159"/>
        <end position="183"/>
    </location>
</feature>
<protein>
    <recommendedName>
        <fullName evidence="5">DUF2975 domain-containing protein</fullName>
    </recommendedName>
</protein>
<dbReference type="RefSeq" id="WP_102613593.1">
    <property type="nucleotide sequence ID" value="NZ_CABMOG010000009.1"/>
</dbReference>
<feature type="transmembrane region" description="Helical" evidence="2">
    <location>
        <begin position="211"/>
        <end position="234"/>
    </location>
</feature>
<feature type="transmembrane region" description="Helical" evidence="2">
    <location>
        <begin position="246"/>
        <end position="269"/>
    </location>
</feature>
<feature type="region of interest" description="Disordered" evidence="1">
    <location>
        <begin position="1"/>
        <end position="111"/>
    </location>
</feature>
<evidence type="ECO:0000313" key="3">
    <source>
        <dbReference type="EMBL" id="TFI00722.1"/>
    </source>
</evidence>